<dbReference type="InParanoid" id="C5K9Z2"/>
<keyword evidence="1" id="KW-0472">Membrane</keyword>
<feature type="transmembrane region" description="Helical" evidence="1">
    <location>
        <begin position="12"/>
        <end position="34"/>
    </location>
</feature>
<evidence type="ECO:0000313" key="3">
    <source>
        <dbReference type="Proteomes" id="UP000007800"/>
    </source>
</evidence>
<dbReference type="AlphaFoldDB" id="C5K9Z2"/>
<name>C5K9Z2_PERM5</name>
<dbReference type="PROSITE" id="PS51257">
    <property type="entry name" value="PROKAR_LIPOPROTEIN"/>
    <property type="match status" value="1"/>
</dbReference>
<accession>C5K9Z2</accession>
<keyword evidence="3" id="KW-1185">Reference proteome</keyword>
<evidence type="ECO:0000256" key="1">
    <source>
        <dbReference type="SAM" id="Phobius"/>
    </source>
</evidence>
<dbReference type="GeneID" id="9048850"/>
<dbReference type="EMBL" id="GG671540">
    <property type="protein sequence ID" value="EER18701.1"/>
    <property type="molecule type" value="Genomic_DNA"/>
</dbReference>
<dbReference type="Proteomes" id="UP000007800">
    <property type="component" value="Unassembled WGS sequence"/>
</dbReference>
<evidence type="ECO:0000313" key="2">
    <source>
        <dbReference type="EMBL" id="EER18701.1"/>
    </source>
</evidence>
<sequence length="135" mass="14365">MPPPIYKVMGTIARPTLGVIGGAAFGCVFTFGCVRSVTKHVNESSLSSGILTKLLTSRLCSSLTTIAGGWAAAITAYKYIENDDASETPTMSRVSAGALTDQSPTYETVVHSRPCPPLLTSTYLAFHISHRKARN</sequence>
<protein>
    <submittedName>
        <fullName evidence="2">Uncharacterized protein</fullName>
    </submittedName>
</protein>
<gene>
    <name evidence="2" type="ORF">Pmar_PMAR009469</name>
</gene>
<dbReference type="RefSeq" id="XP_002786905.1">
    <property type="nucleotide sequence ID" value="XM_002786859.1"/>
</dbReference>
<organism evidence="3">
    <name type="scientific">Perkinsus marinus (strain ATCC 50983 / TXsc)</name>
    <dbReference type="NCBI Taxonomy" id="423536"/>
    <lineage>
        <taxon>Eukaryota</taxon>
        <taxon>Sar</taxon>
        <taxon>Alveolata</taxon>
        <taxon>Perkinsozoa</taxon>
        <taxon>Perkinsea</taxon>
        <taxon>Perkinsida</taxon>
        <taxon>Perkinsidae</taxon>
        <taxon>Perkinsus</taxon>
    </lineage>
</organism>
<keyword evidence="1" id="KW-0812">Transmembrane</keyword>
<keyword evidence="1" id="KW-1133">Transmembrane helix</keyword>
<reference evidence="2 3" key="1">
    <citation type="submission" date="2008-07" db="EMBL/GenBank/DDBJ databases">
        <authorList>
            <person name="El-Sayed N."/>
            <person name="Caler E."/>
            <person name="Inman J."/>
            <person name="Amedeo P."/>
            <person name="Hass B."/>
            <person name="Wortman J."/>
        </authorList>
    </citation>
    <scope>NUCLEOTIDE SEQUENCE [LARGE SCALE GENOMIC DNA]</scope>
    <source>
        <strain evidence="3">ATCC 50983 / TXsc</strain>
    </source>
</reference>
<proteinExistence type="predicted"/>